<comment type="caution">
    <text evidence="3">The sequence shown here is derived from an EMBL/GenBank/DDBJ whole genome shotgun (WGS) entry which is preliminary data.</text>
</comment>
<feature type="coiled-coil region" evidence="1">
    <location>
        <begin position="60"/>
        <end position="87"/>
    </location>
</feature>
<dbReference type="Proteomes" id="UP000696310">
    <property type="component" value="Unassembled WGS sequence"/>
</dbReference>
<evidence type="ECO:0000313" key="4">
    <source>
        <dbReference type="Proteomes" id="UP000696310"/>
    </source>
</evidence>
<evidence type="ECO:0000313" key="3">
    <source>
        <dbReference type="EMBL" id="MBW5894434.1"/>
    </source>
</evidence>
<keyword evidence="2" id="KW-0472">Membrane</keyword>
<proteinExistence type="predicted"/>
<keyword evidence="1" id="KW-0175">Coiled coil</keyword>
<organism evidence="3 4">
    <name type="scientific">Pectobacterium polaris</name>
    <dbReference type="NCBI Taxonomy" id="2042057"/>
    <lineage>
        <taxon>Bacteria</taxon>
        <taxon>Pseudomonadati</taxon>
        <taxon>Pseudomonadota</taxon>
        <taxon>Gammaproteobacteria</taxon>
        <taxon>Enterobacterales</taxon>
        <taxon>Pectobacteriaceae</taxon>
        <taxon>Pectobacterium</taxon>
    </lineage>
</organism>
<reference evidence="3" key="1">
    <citation type="journal article" date="2021" name="bioRxiv">
        <title>Identification of Pectobacterium species isolated from the soft rot of tetecho (Neobuxbaumia tetetzo), a columnar cactus, and associated metagenomics.</title>
        <authorList>
            <person name="Vargas-Peralta D."/>
            <person name="Narvaez-Barragan D.A."/>
            <person name="de Sandozequi A."/>
            <person name="Romero-Gutierrez M.F."/>
            <person name="Segovia L."/>
            <person name="Martinez-Anaya C."/>
            <person name="Alcaraz L.D."/>
            <person name="de la Torre Almaraz R."/>
        </authorList>
    </citation>
    <scope>NUCLEOTIDE SEQUENCE</scope>
    <source>
        <strain evidence="3">A3</strain>
    </source>
</reference>
<keyword evidence="2" id="KW-1133">Transmembrane helix</keyword>
<gene>
    <name evidence="3" type="ORF">IM880_19655</name>
</gene>
<dbReference type="EMBL" id="JAESHX010000106">
    <property type="protein sequence ID" value="MBW5894434.1"/>
    <property type="molecule type" value="Genomic_DNA"/>
</dbReference>
<dbReference type="AlphaFoldDB" id="A0AAW4P4L4"/>
<feature type="transmembrane region" description="Helical" evidence="2">
    <location>
        <begin position="34"/>
        <end position="51"/>
    </location>
</feature>
<reference evidence="3" key="2">
    <citation type="submission" date="2021-01" db="EMBL/GenBank/DDBJ databases">
        <authorList>
            <person name="Vargas Peralta D."/>
        </authorList>
    </citation>
    <scope>NUCLEOTIDE SEQUENCE</scope>
    <source>
        <strain evidence="3">A3</strain>
    </source>
</reference>
<protein>
    <submittedName>
        <fullName evidence="3">Uncharacterized protein</fullName>
    </submittedName>
</protein>
<dbReference type="RefSeq" id="WP_219681341.1">
    <property type="nucleotide sequence ID" value="NZ_JAESHX010000106.1"/>
</dbReference>
<keyword evidence="2" id="KW-0812">Transmembrane</keyword>
<feature type="transmembrane region" description="Helical" evidence="2">
    <location>
        <begin position="7"/>
        <end position="28"/>
    </location>
</feature>
<name>A0AAW4P4L4_9GAMM</name>
<evidence type="ECO:0000256" key="2">
    <source>
        <dbReference type="SAM" id="Phobius"/>
    </source>
</evidence>
<evidence type="ECO:0000256" key="1">
    <source>
        <dbReference type="SAM" id="Coils"/>
    </source>
</evidence>
<sequence>MSLSVFILYAVPALFMAWVGYEIPALSIDDKLKYLLYSLCVLVTFVFKFYADSMFKSGERRKVEDENSKKEKKIRALDKQVNDLQSDMRIRELEHAEAYQSIEGKLSVHLKTNNKCKENERLWSGVQTVSDDVISLMKESMKESKRASNRTNRK</sequence>
<accession>A0AAW4P4L4</accession>